<dbReference type="EMBL" id="CP036532">
    <property type="protein sequence ID" value="QBK32409.1"/>
    <property type="molecule type" value="Genomic_DNA"/>
</dbReference>
<dbReference type="KEGG" id="rpod:E0E05_13990"/>
<organism evidence="1 2">
    <name type="scientific">Roseitalea porphyridii</name>
    <dbReference type="NCBI Taxonomy" id="1852022"/>
    <lineage>
        <taxon>Bacteria</taxon>
        <taxon>Pseudomonadati</taxon>
        <taxon>Pseudomonadota</taxon>
        <taxon>Alphaproteobacteria</taxon>
        <taxon>Hyphomicrobiales</taxon>
        <taxon>Ahrensiaceae</taxon>
        <taxon>Roseitalea</taxon>
    </lineage>
</organism>
<sequence>MRYFASIDAALDGLDVFLRDDSSPLYQHELVARTVVPYLARLGASFDSWRNRLDFASKFRISRADSGFPVFQNVLELEKDRRSAASRLAAIPEPAALRADMADFILRHKAFPKELQDRLAERLYLETIENGEFFTPFVLPETIKVSVNPKTKRPFYVTHWGVFDGTATLPMIYSAVIEDSAPDMVETLVGKDGKLNRDVDIPLPVGGLLNPELARRFDQWAEANSSYSLTPATVAANMDEEFETLHPTQLRRIVLGPFYSAGITQNNDTVSIILDKVGEAENAWLLSWTIQDIYSKHERPGRKGLWSSTPARQEYHIETNDLEAARMGVSTFEKHALIPHEAYQALYAAGQADKVFAGYKTHIISGKHVISDV</sequence>
<dbReference type="RefSeq" id="WP_131618048.1">
    <property type="nucleotide sequence ID" value="NZ_CP036532.1"/>
</dbReference>
<dbReference type="GeneID" id="90768413"/>
<dbReference type="AlphaFoldDB" id="A0A4P6V6Z7"/>
<evidence type="ECO:0000313" key="1">
    <source>
        <dbReference type="EMBL" id="QBK32409.1"/>
    </source>
</evidence>
<reference evidence="1 2" key="1">
    <citation type="journal article" date="2017" name="Int. J. Syst. Evol. Microbiol.">
        <title>Roseitalea porphyridii gen. nov., sp. nov., isolated from a red alga, and reclassification of Hoeflea suaedae Chung et al. 2013 as Pseudohoeflea suaedae gen. nov., comb. nov.</title>
        <authorList>
            <person name="Hyeon J.W."/>
            <person name="Jeong S.E."/>
            <person name="Baek K."/>
            <person name="Jeon C.O."/>
        </authorList>
    </citation>
    <scope>NUCLEOTIDE SEQUENCE [LARGE SCALE GENOMIC DNA]</scope>
    <source>
        <strain evidence="1 2">MA7-20</strain>
    </source>
</reference>
<evidence type="ECO:0000313" key="2">
    <source>
        <dbReference type="Proteomes" id="UP000293719"/>
    </source>
</evidence>
<gene>
    <name evidence="1" type="ORF">E0E05_13990</name>
</gene>
<dbReference type="Proteomes" id="UP000293719">
    <property type="component" value="Chromosome"/>
</dbReference>
<proteinExistence type="predicted"/>
<accession>A0A4P6V6Z7</accession>
<protein>
    <submittedName>
        <fullName evidence="1">Uncharacterized protein</fullName>
    </submittedName>
</protein>
<name>A0A4P6V6Z7_9HYPH</name>
<keyword evidence="2" id="KW-1185">Reference proteome</keyword>
<dbReference type="OrthoDB" id="6140227at2"/>